<evidence type="ECO:0000259" key="2">
    <source>
        <dbReference type="Pfam" id="PF01734"/>
    </source>
</evidence>
<feature type="domain" description="DUF6363" evidence="3">
    <location>
        <begin position="202"/>
        <end position="274"/>
    </location>
</feature>
<evidence type="ECO:0000256" key="1">
    <source>
        <dbReference type="ARBA" id="ARBA00023098"/>
    </source>
</evidence>
<reference evidence="4 5" key="1">
    <citation type="journal article" date="2018" name="Syst. Appl. Microbiol.">
        <title>Corynebacterium heidelbergense sp. nov., isolated from the preen glands of Egyptian geese (Alopochen aegyptiacus).</title>
        <authorList>
            <person name="Braun M.S."/>
            <person name="Wang E."/>
            <person name="Zimmermann S."/>
            <person name="Wink M."/>
        </authorList>
    </citation>
    <scope>NUCLEOTIDE SEQUENCE [LARGE SCALE GENOMIC DNA]</scope>
    <source>
        <strain evidence="4 5">647</strain>
    </source>
</reference>
<dbReference type="AlphaFoldDB" id="A0A364V5D9"/>
<gene>
    <name evidence="4" type="ORF">DLJ54_06260</name>
</gene>
<keyword evidence="5" id="KW-1185">Reference proteome</keyword>
<dbReference type="Gene3D" id="3.40.1090.10">
    <property type="entry name" value="Cytosolic phospholipase A2 catalytic domain"/>
    <property type="match status" value="1"/>
</dbReference>
<name>A0A364V5D9_9CORY</name>
<dbReference type="GO" id="GO:0006629">
    <property type="term" value="P:lipid metabolic process"/>
    <property type="evidence" value="ECO:0007669"/>
    <property type="project" value="UniProtKB-KW"/>
</dbReference>
<dbReference type="Pfam" id="PF19890">
    <property type="entry name" value="DUF6363"/>
    <property type="match status" value="1"/>
</dbReference>
<evidence type="ECO:0000313" key="4">
    <source>
        <dbReference type="EMBL" id="RAV31854.1"/>
    </source>
</evidence>
<comment type="caution">
    <text evidence="4">The sequence shown here is derived from an EMBL/GenBank/DDBJ whole genome shotgun (WGS) entry which is preliminary data.</text>
</comment>
<dbReference type="InterPro" id="IPR016035">
    <property type="entry name" value="Acyl_Trfase/lysoPLipase"/>
</dbReference>
<dbReference type="EMBL" id="QHCV01000054">
    <property type="protein sequence ID" value="RAV31854.1"/>
    <property type="molecule type" value="Genomic_DNA"/>
</dbReference>
<dbReference type="SUPFAM" id="SSF52151">
    <property type="entry name" value="FabD/lysophospholipase-like"/>
    <property type="match status" value="1"/>
</dbReference>
<dbReference type="Pfam" id="PF01734">
    <property type="entry name" value="Patatin"/>
    <property type="match status" value="1"/>
</dbReference>
<feature type="domain" description="PNPLA" evidence="2">
    <location>
        <begin position="5"/>
        <end position="155"/>
    </location>
</feature>
<dbReference type="CDD" id="cd07208">
    <property type="entry name" value="Pat_hypo_Ecoli_yjju_like"/>
    <property type="match status" value="1"/>
</dbReference>
<dbReference type="InterPro" id="IPR002641">
    <property type="entry name" value="PNPLA_dom"/>
</dbReference>
<keyword evidence="1" id="KW-0443">Lipid metabolism</keyword>
<evidence type="ECO:0000313" key="5">
    <source>
        <dbReference type="Proteomes" id="UP000251577"/>
    </source>
</evidence>
<dbReference type="Proteomes" id="UP000251577">
    <property type="component" value="Unassembled WGS sequence"/>
</dbReference>
<proteinExistence type="predicted"/>
<sequence>MRNSYTAACIHELVANNVHFGWVGGVSAGASHLVNFLSRDADRSRDAFVEFGAHPNTGGLRSLVRGNGFFNAEYIYEVAGNHDSDLPFDYQTFAADRTPFRISAFRADTGDTVYWGREDVSSMPSLMRKVRASSTLPGLMPVPFIDDIPYVDGALGTSGGIVTEAAESDGFTRFLVLCTRGRDFYRKPPRSPRLIRRWFREYPHVAEAMITRHERYNAARDHLKELEREGRALVFYPTNMRVENRERNLKKLQQSYEDGRKQTHDEWPQWMEFLGN</sequence>
<accession>A0A364V5D9</accession>
<protein>
    <submittedName>
        <fullName evidence="4">Patatin family protein</fullName>
    </submittedName>
</protein>
<evidence type="ECO:0000259" key="3">
    <source>
        <dbReference type="Pfam" id="PF19890"/>
    </source>
</evidence>
<dbReference type="InterPro" id="IPR037483">
    <property type="entry name" value="YjjU-like"/>
</dbReference>
<dbReference type="InterPro" id="IPR045943">
    <property type="entry name" value="DUF6363"/>
</dbReference>
<organism evidence="4 5">
    <name type="scientific">Corynebacterium heidelbergense</name>
    <dbReference type="NCBI Taxonomy" id="2055947"/>
    <lineage>
        <taxon>Bacteria</taxon>
        <taxon>Bacillati</taxon>
        <taxon>Actinomycetota</taxon>
        <taxon>Actinomycetes</taxon>
        <taxon>Mycobacteriales</taxon>
        <taxon>Corynebacteriaceae</taxon>
        <taxon>Corynebacterium</taxon>
    </lineage>
</organism>